<name>A0A8C6RRA5_NANGA</name>
<reference evidence="19" key="1">
    <citation type="submission" date="2025-08" db="UniProtKB">
        <authorList>
            <consortium name="Ensembl"/>
        </authorList>
    </citation>
    <scope>IDENTIFICATION</scope>
</reference>
<evidence type="ECO:0000256" key="16">
    <source>
        <dbReference type="ARBA" id="ARBA00035624"/>
    </source>
</evidence>
<dbReference type="GO" id="GO:0007600">
    <property type="term" value="P:sensory perception"/>
    <property type="evidence" value="ECO:0007669"/>
    <property type="project" value="TreeGrafter"/>
</dbReference>
<keyword evidence="6 18" id="KW-0732">Signal</keyword>
<evidence type="ECO:0000256" key="14">
    <source>
        <dbReference type="ARBA" id="ARBA00032642"/>
    </source>
</evidence>
<dbReference type="Ensembl" id="ENSNGAT00000027606.1">
    <property type="protein sequence ID" value="ENSNGAP00000021924.1"/>
    <property type="gene ID" value="ENSNGAG00000020963.1"/>
</dbReference>
<dbReference type="PANTHER" id="PTHR11438">
    <property type="entry name" value="PROENKEPHALIN"/>
    <property type="match status" value="1"/>
</dbReference>
<evidence type="ECO:0000256" key="18">
    <source>
        <dbReference type="SAM" id="SignalP"/>
    </source>
</evidence>
<evidence type="ECO:0000256" key="9">
    <source>
        <dbReference type="ARBA" id="ARBA00023157"/>
    </source>
</evidence>
<dbReference type="GO" id="GO:0043679">
    <property type="term" value="C:axon terminus"/>
    <property type="evidence" value="ECO:0007669"/>
    <property type="project" value="TreeGrafter"/>
</dbReference>
<dbReference type="GO" id="GO:0043025">
    <property type="term" value="C:neuronal cell body"/>
    <property type="evidence" value="ECO:0007669"/>
    <property type="project" value="TreeGrafter"/>
</dbReference>
<evidence type="ECO:0000256" key="1">
    <source>
        <dbReference type="ARBA" id="ARBA00004613"/>
    </source>
</evidence>
<keyword evidence="11 17" id="KW-0527">Neuropeptide</keyword>
<dbReference type="GO" id="GO:0005576">
    <property type="term" value="C:extracellular region"/>
    <property type="evidence" value="ECO:0007669"/>
    <property type="project" value="UniProtKB-SubCell"/>
</dbReference>
<evidence type="ECO:0000313" key="19">
    <source>
        <dbReference type="Ensembl" id="ENSNGAP00000021924.1"/>
    </source>
</evidence>
<dbReference type="GO" id="GO:0001515">
    <property type="term" value="F:opioid peptide activity"/>
    <property type="evidence" value="ECO:0007669"/>
    <property type="project" value="UniProtKB-KW"/>
</dbReference>
<organism evidence="19 20">
    <name type="scientific">Nannospalax galili</name>
    <name type="common">Northern Israeli blind subterranean mole rat</name>
    <name type="synonym">Spalax galili</name>
    <dbReference type="NCBI Taxonomy" id="1026970"/>
    <lineage>
        <taxon>Eukaryota</taxon>
        <taxon>Metazoa</taxon>
        <taxon>Chordata</taxon>
        <taxon>Craniata</taxon>
        <taxon>Vertebrata</taxon>
        <taxon>Euteleostomi</taxon>
        <taxon>Mammalia</taxon>
        <taxon>Eutheria</taxon>
        <taxon>Euarchontoglires</taxon>
        <taxon>Glires</taxon>
        <taxon>Rodentia</taxon>
        <taxon>Myomorpha</taxon>
        <taxon>Muroidea</taxon>
        <taxon>Spalacidae</taxon>
        <taxon>Spalacinae</taxon>
        <taxon>Nannospalax</taxon>
    </lineage>
</organism>
<dbReference type="InterPro" id="IPR000750">
    <property type="entry name" value="Proenkphlin_B"/>
</dbReference>
<comment type="similarity">
    <text evidence="2 17">Belongs to the opioid neuropeptide precursor family.</text>
</comment>
<evidence type="ECO:0000256" key="7">
    <source>
        <dbReference type="ARBA" id="ARBA00022894"/>
    </source>
</evidence>
<dbReference type="GO" id="GO:0030425">
    <property type="term" value="C:dendrite"/>
    <property type="evidence" value="ECO:0007669"/>
    <property type="project" value="TreeGrafter"/>
</dbReference>
<accession>A0A8C6RRA5</accession>
<dbReference type="PRINTS" id="PR01030">
    <property type="entry name" value="PENKBPRCRSR"/>
</dbReference>
<dbReference type="Pfam" id="PF01160">
    <property type="entry name" value="Opiods_neuropep"/>
    <property type="match status" value="1"/>
</dbReference>
<comment type="function">
    <text evidence="15">Dynorphin peptides differentially regulate the kappa opioid receptor. Dynorphin A(1-13) has a typical opioid activity, it is 700 times more potent than Leu-enkephalin.</text>
</comment>
<evidence type="ECO:0000256" key="2">
    <source>
        <dbReference type="ARBA" id="ARBA00008543"/>
    </source>
</evidence>
<dbReference type="GO" id="GO:0005886">
    <property type="term" value="C:plasma membrane"/>
    <property type="evidence" value="ECO:0007669"/>
    <property type="project" value="TreeGrafter"/>
</dbReference>
<comment type="subcellular location">
    <subcellularLocation>
        <location evidence="1 17">Secreted</location>
    </subcellularLocation>
</comment>
<keyword evidence="5 17" id="KW-0165">Cleavage on pair of basic residues</keyword>
<evidence type="ECO:0000256" key="5">
    <source>
        <dbReference type="ARBA" id="ARBA00022685"/>
    </source>
</evidence>
<keyword evidence="10" id="KW-0257">Endorphin</keyword>
<feature type="signal peptide" evidence="18">
    <location>
        <begin position="1"/>
        <end position="20"/>
    </location>
</feature>
<evidence type="ECO:0000256" key="6">
    <source>
        <dbReference type="ARBA" id="ARBA00022729"/>
    </source>
</evidence>
<evidence type="ECO:0000256" key="11">
    <source>
        <dbReference type="ARBA" id="ARBA00023320"/>
    </source>
</evidence>
<dbReference type="PRINTS" id="PR01028">
    <property type="entry name" value="OPIOIDPRCRSR"/>
</dbReference>
<evidence type="ECO:0000256" key="17">
    <source>
        <dbReference type="RuleBase" id="RU004400"/>
    </source>
</evidence>
<evidence type="ECO:0000313" key="20">
    <source>
        <dbReference type="Proteomes" id="UP000694381"/>
    </source>
</evidence>
<comment type="function">
    <text evidence="16">Leumorphin has a typical opioid activity and may have anti-apoptotic effect.</text>
</comment>
<evidence type="ECO:0000256" key="10">
    <source>
        <dbReference type="ARBA" id="ARBA00023205"/>
    </source>
</evidence>
<dbReference type="InterPro" id="IPR006024">
    <property type="entry name" value="Opioid_neupept"/>
</dbReference>
<dbReference type="GO" id="GO:0031628">
    <property type="term" value="F:opioid receptor binding"/>
    <property type="evidence" value="ECO:0007669"/>
    <property type="project" value="TreeGrafter"/>
</dbReference>
<gene>
    <name evidence="19" type="primary">Pdyn</name>
</gene>
<keyword evidence="9" id="KW-1015">Disulfide bond</keyword>
<proteinExistence type="inferred from homology"/>
<evidence type="ECO:0000256" key="13">
    <source>
        <dbReference type="ARBA" id="ARBA00032080"/>
    </source>
</evidence>
<keyword evidence="8 17" id="KW-0555">Opioid peptide</keyword>
<keyword evidence="7" id="KW-0529">Neurotransmitter</keyword>
<reference evidence="19" key="2">
    <citation type="submission" date="2025-09" db="UniProtKB">
        <authorList>
            <consortium name="Ensembl"/>
        </authorList>
    </citation>
    <scope>IDENTIFICATION</scope>
</reference>
<evidence type="ECO:0000256" key="8">
    <source>
        <dbReference type="ARBA" id="ARBA00022901"/>
    </source>
</evidence>
<feature type="chain" id="PRO_5034064627" description="Proenkephalin-B" evidence="18">
    <location>
        <begin position="21"/>
        <end position="84"/>
    </location>
</feature>
<evidence type="ECO:0000256" key="3">
    <source>
        <dbReference type="ARBA" id="ARBA00020232"/>
    </source>
</evidence>
<evidence type="ECO:0000256" key="15">
    <source>
        <dbReference type="ARBA" id="ARBA00035607"/>
    </source>
</evidence>
<comment type="function">
    <text evidence="12">Leu-enkephalins compete with and mimic the effects of opiate drugs. They play a role in a number of physiologic functions, including pain perception and responses to stress.</text>
</comment>
<dbReference type="GO" id="GO:0007218">
    <property type="term" value="P:neuropeptide signaling pathway"/>
    <property type="evidence" value="ECO:0007669"/>
    <property type="project" value="UniProtKB-KW"/>
</dbReference>
<keyword evidence="20" id="KW-1185">Reference proteome</keyword>
<dbReference type="AlphaFoldDB" id="A0A8C6RRA5"/>
<sequence length="84" mass="9217">MTWTRLMLLACLLLVPSTAAEDCLSLCSLCTVKTQNEPQPINPLICSLECQDPVLLTEEWERCQGLLPFLSPSTSGLHGKDGLE</sequence>
<evidence type="ECO:0000256" key="4">
    <source>
        <dbReference type="ARBA" id="ARBA00022525"/>
    </source>
</evidence>
<keyword evidence="4" id="KW-0964">Secreted</keyword>
<dbReference type="Proteomes" id="UP000694381">
    <property type="component" value="Unassembled WGS sequence"/>
</dbReference>
<dbReference type="PANTHER" id="PTHR11438:SF4">
    <property type="entry name" value="PROENKEPHALIN-B"/>
    <property type="match status" value="1"/>
</dbReference>
<protein>
    <recommendedName>
        <fullName evidence="3">Proenkephalin-B</fullName>
    </recommendedName>
    <alternativeName>
        <fullName evidence="14">Beta-neoendorphin-dynorphin</fullName>
    </alternativeName>
    <alternativeName>
        <fullName evidence="13">Preprodynorphin</fullName>
    </alternativeName>
</protein>
<dbReference type="PROSITE" id="PS01252">
    <property type="entry name" value="OPIOIDS_PRECURSOR"/>
    <property type="match status" value="1"/>
</dbReference>
<dbReference type="GO" id="GO:0007268">
    <property type="term" value="P:chemical synaptic transmission"/>
    <property type="evidence" value="ECO:0007669"/>
    <property type="project" value="UniProtKB-KW"/>
</dbReference>
<evidence type="ECO:0000256" key="12">
    <source>
        <dbReference type="ARBA" id="ARBA00024913"/>
    </source>
</evidence>